<dbReference type="NCBIfam" id="NF002571">
    <property type="entry name" value="PRK02220.1"/>
    <property type="match status" value="1"/>
</dbReference>
<feature type="active site" description="Proton acceptor; via imino nitrogen" evidence="3">
    <location>
        <position position="2"/>
    </location>
</feature>
<evidence type="ECO:0000256" key="1">
    <source>
        <dbReference type="ARBA" id="ARBA00006723"/>
    </source>
</evidence>
<dbReference type="PANTHER" id="PTHR35530:SF1">
    <property type="entry name" value="2-HYDROXYMUCONATE TAUTOMERASE"/>
    <property type="match status" value="1"/>
</dbReference>
<accession>A0A4R3KFM9</accession>
<sequence length="62" mass="7243">MPFVTIEMIEGRTPEQKRELVEKITKVVAETVNVPEERVYVFIEDLKKDHFARGGKLIIDQE</sequence>
<dbReference type="EC" id="5.3.2.-" evidence="4"/>
<dbReference type="RefSeq" id="WP_132768918.1">
    <property type="nucleotide sequence ID" value="NZ_SMAB01000010.1"/>
</dbReference>
<protein>
    <recommendedName>
        <fullName evidence="4">Tautomerase</fullName>
        <ecNumber evidence="4">5.3.2.-</ecNumber>
    </recommendedName>
</protein>
<comment type="similarity">
    <text evidence="1 4">Belongs to the 4-oxalocrotonate tautomerase family.</text>
</comment>
<feature type="domain" description="4-oxalocrotonate tautomerase-like" evidence="5">
    <location>
        <begin position="2"/>
        <end position="58"/>
    </location>
</feature>
<dbReference type="SUPFAM" id="SSF55331">
    <property type="entry name" value="Tautomerase/MIF"/>
    <property type="match status" value="1"/>
</dbReference>
<dbReference type="OrthoDB" id="5405937at2"/>
<dbReference type="AlphaFoldDB" id="A0A4R3KFM9"/>
<reference evidence="6 7" key="1">
    <citation type="submission" date="2019-03" db="EMBL/GenBank/DDBJ databases">
        <title>Genomic Encyclopedia of Type Strains, Phase IV (KMG-IV): sequencing the most valuable type-strain genomes for metagenomic binning, comparative biology and taxonomic classification.</title>
        <authorList>
            <person name="Goeker M."/>
        </authorList>
    </citation>
    <scope>NUCLEOTIDE SEQUENCE [LARGE SCALE GENOMIC DNA]</scope>
    <source>
        <strain evidence="6 7">DSM 23802</strain>
    </source>
</reference>
<dbReference type="Gene3D" id="3.30.429.10">
    <property type="entry name" value="Macrophage Migration Inhibitory Factor"/>
    <property type="match status" value="1"/>
</dbReference>
<evidence type="ECO:0000313" key="6">
    <source>
        <dbReference type="EMBL" id="TCS82088.1"/>
    </source>
</evidence>
<evidence type="ECO:0000256" key="3">
    <source>
        <dbReference type="PIRSR" id="PIRSR618191-1"/>
    </source>
</evidence>
<evidence type="ECO:0000313" key="7">
    <source>
        <dbReference type="Proteomes" id="UP000295788"/>
    </source>
</evidence>
<evidence type="ECO:0000256" key="4">
    <source>
        <dbReference type="RuleBase" id="RU362032"/>
    </source>
</evidence>
<dbReference type="Pfam" id="PF01361">
    <property type="entry name" value="Tautomerase"/>
    <property type="match status" value="1"/>
</dbReference>
<comment type="caution">
    <text evidence="6">The sequence shown here is derived from an EMBL/GenBank/DDBJ whole genome shotgun (WGS) entry which is preliminary data.</text>
</comment>
<dbReference type="InterPro" id="IPR018191">
    <property type="entry name" value="4-OT"/>
</dbReference>
<dbReference type="InterPro" id="IPR014347">
    <property type="entry name" value="Tautomerase/MIF_sf"/>
</dbReference>
<dbReference type="NCBIfam" id="TIGR00013">
    <property type="entry name" value="taut"/>
    <property type="match status" value="1"/>
</dbReference>
<dbReference type="GO" id="GO:0016853">
    <property type="term" value="F:isomerase activity"/>
    <property type="evidence" value="ECO:0007669"/>
    <property type="project" value="UniProtKB-UniRule"/>
</dbReference>
<dbReference type="InterPro" id="IPR004370">
    <property type="entry name" value="4-OT-like_dom"/>
</dbReference>
<dbReference type="Proteomes" id="UP000295788">
    <property type="component" value="Unassembled WGS sequence"/>
</dbReference>
<dbReference type="EMBL" id="SMAB01000010">
    <property type="protein sequence ID" value="TCS82088.1"/>
    <property type="molecule type" value="Genomic_DNA"/>
</dbReference>
<evidence type="ECO:0000256" key="2">
    <source>
        <dbReference type="ARBA" id="ARBA00023235"/>
    </source>
</evidence>
<gene>
    <name evidence="6" type="ORF">EDD72_11021</name>
</gene>
<keyword evidence="2 4" id="KW-0413">Isomerase</keyword>
<name>A0A4R3KFM9_9BACI</name>
<evidence type="ECO:0000259" key="5">
    <source>
        <dbReference type="Pfam" id="PF01361"/>
    </source>
</evidence>
<organism evidence="6 7">
    <name type="scientific">Tepidibacillus fermentans</name>
    <dbReference type="NCBI Taxonomy" id="1281767"/>
    <lineage>
        <taxon>Bacteria</taxon>
        <taxon>Bacillati</taxon>
        <taxon>Bacillota</taxon>
        <taxon>Bacilli</taxon>
        <taxon>Bacillales</taxon>
        <taxon>Bacillaceae</taxon>
        <taxon>Tepidibacillus</taxon>
    </lineage>
</organism>
<keyword evidence="7" id="KW-1185">Reference proteome</keyword>
<proteinExistence type="inferred from homology"/>
<dbReference type="PANTHER" id="PTHR35530">
    <property type="entry name" value="TAUTOMERASE-RELATED"/>
    <property type="match status" value="1"/>
</dbReference>